<feature type="signal peptide" evidence="1">
    <location>
        <begin position="1"/>
        <end position="18"/>
    </location>
</feature>
<comment type="caution">
    <text evidence="2">The sequence shown here is derived from an EMBL/GenBank/DDBJ whole genome shotgun (WGS) entry which is preliminary data.</text>
</comment>
<gene>
    <name evidence="2" type="ORF">AKAME5_002469400</name>
</gene>
<name>A0AAD3NLN5_LATJO</name>
<accession>A0AAD3NLN5</accession>
<organism evidence="2 3">
    <name type="scientific">Lates japonicus</name>
    <name type="common">Japanese lates</name>
    <dbReference type="NCBI Taxonomy" id="270547"/>
    <lineage>
        <taxon>Eukaryota</taxon>
        <taxon>Metazoa</taxon>
        <taxon>Chordata</taxon>
        <taxon>Craniata</taxon>
        <taxon>Vertebrata</taxon>
        <taxon>Euteleostomi</taxon>
        <taxon>Actinopterygii</taxon>
        <taxon>Neopterygii</taxon>
        <taxon>Teleostei</taxon>
        <taxon>Neoteleostei</taxon>
        <taxon>Acanthomorphata</taxon>
        <taxon>Carangaria</taxon>
        <taxon>Carangaria incertae sedis</taxon>
        <taxon>Centropomidae</taxon>
        <taxon>Lates</taxon>
    </lineage>
</organism>
<protein>
    <submittedName>
        <fullName evidence="2">Neuroligin-2-like protein</fullName>
    </submittedName>
</protein>
<reference evidence="2" key="1">
    <citation type="submission" date="2022-08" db="EMBL/GenBank/DDBJ databases">
        <title>Genome sequencing of akame (Lates japonicus).</title>
        <authorList>
            <person name="Hashiguchi Y."/>
            <person name="Takahashi H."/>
        </authorList>
    </citation>
    <scope>NUCLEOTIDE SEQUENCE</scope>
    <source>
        <strain evidence="2">Kochi</strain>
    </source>
</reference>
<dbReference type="Proteomes" id="UP001279410">
    <property type="component" value="Unassembled WGS sequence"/>
</dbReference>
<dbReference type="EMBL" id="BRZM01001538">
    <property type="protein sequence ID" value="GLD73369.1"/>
    <property type="molecule type" value="Genomic_DNA"/>
</dbReference>
<evidence type="ECO:0000256" key="1">
    <source>
        <dbReference type="SAM" id="SignalP"/>
    </source>
</evidence>
<keyword evidence="1" id="KW-0732">Signal</keyword>
<dbReference type="AlphaFoldDB" id="A0AAD3NLN5"/>
<sequence>MRRKTLLALFTIHQWVASLPLPSHQLSSSRLAYLYLPPPLSDPRRGQTGHAAHGDEIPYVLEFHGGSHTDLFL</sequence>
<proteinExistence type="predicted"/>
<evidence type="ECO:0000313" key="2">
    <source>
        <dbReference type="EMBL" id="GLD73369.1"/>
    </source>
</evidence>
<feature type="chain" id="PRO_5041943645" evidence="1">
    <location>
        <begin position="19"/>
        <end position="73"/>
    </location>
</feature>
<evidence type="ECO:0000313" key="3">
    <source>
        <dbReference type="Proteomes" id="UP001279410"/>
    </source>
</evidence>
<keyword evidence="3" id="KW-1185">Reference proteome</keyword>